<sequence length="148" mass="16281">MPFMLTIGGMQISSRFTMAVHVLVAIDVYEEHSKVTSTMLAESVNANPVVIRRLIQQLKTSGLINVVRGTGGATLAQPDTDITLLDVFVAVHAVDDDGFFHFHELNPKDALAQQMHKLLDEVLDDSYHSLENVLAQVTIADLAQQVQQ</sequence>
<accession>A0A430FSV2</accession>
<proteinExistence type="predicted"/>
<dbReference type="PANTHER" id="PTHR33221:SF15">
    <property type="entry name" value="HTH-TYPE TRANSCRIPTIONAL REGULATOR YWGB-RELATED"/>
    <property type="match status" value="1"/>
</dbReference>
<dbReference type="GO" id="GO:0003700">
    <property type="term" value="F:DNA-binding transcription factor activity"/>
    <property type="evidence" value="ECO:0007669"/>
    <property type="project" value="TreeGrafter"/>
</dbReference>
<dbReference type="AlphaFoldDB" id="A0A430FSV2"/>
<dbReference type="InterPro" id="IPR036388">
    <property type="entry name" value="WH-like_DNA-bd_sf"/>
</dbReference>
<keyword evidence="2" id="KW-1185">Reference proteome</keyword>
<dbReference type="Gene3D" id="1.10.10.10">
    <property type="entry name" value="Winged helix-like DNA-binding domain superfamily/Winged helix DNA-binding domain"/>
    <property type="match status" value="1"/>
</dbReference>
<dbReference type="PANTHER" id="PTHR33221">
    <property type="entry name" value="WINGED HELIX-TURN-HELIX TRANSCRIPTIONAL REGULATOR, RRF2 FAMILY"/>
    <property type="match status" value="1"/>
</dbReference>
<dbReference type="PROSITE" id="PS51197">
    <property type="entry name" value="HTH_RRF2_2"/>
    <property type="match status" value="1"/>
</dbReference>
<evidence type="ECO:0000313" key="2">
    <source>
        <dbReference type="Proteomes" id="UP000287609"/>
    </source>
</evidence>
<organism evidence="1 2">
    <name type="scientific">Bifidobacterium dolichotidis</name>
    <dbReference type="NCBI Taxonomy" id="2306976"/>
    <lineage>
        <taxon>Bacteria</taxon>
        <taxon>Bacillati</taxon>
        <taxon>Actinomycetota</taxon>
        <taxon>Actinomycetes</taxon>
        <taxon>Bifidobacteriales</taxon>
        <taxon>Bifidobacteriaceae</taxon>
        <taxon>Bifidobacterium</taxon>
    </lineage>
</organism>
<dbReference type="Proteomes" id="UP000287609">
    <property type="component" value="Unassembled WGS sequence"/>
</dbReference>
<gene>
    <name evidence="1" type="ORF">D2E26_0519</name>
</gene>
<comment type="caution">
    <text evidence="1">The sequence shown here is derived from an EMBL/GenBank/DDBJ whole genome shotgun (WGS) entry which is preliminary data.</text>
</comment>
<dbReference type="GO" id="GO:0005829">
    <property type="term" value="C:cytosol"/>
    <property type="evidence" value="ECO:0007669"/>
    <property type="project" value="TreeGrafter"/>
</dbReference>
<dbReference type="InterPro" id="IPR036390">
    <property type="entry name" value="WH_DNA-bd_sf"/>
</dbReference>
<dbReference type="SUPFAM" id="SSF46785">
    <property type="entry name" value="Winged helix' DNA-binding domain"/>
    <property type="match status" value="1"/>
</dbReference>
<dbReference type="EMBL" id="QXGM01000001">
    <property type="protein sequence ID" value="RSX55956.1"/>
    <property type="molecule type" value="Genomic_DNA"/>
</dbReference>
<dbReference type="Pfam" id="PF02082">
    <property type="entry name" value="Rrf2"/>
    <property type="match status" value="1"/>
</dbReference>
<reference evidence="1 2" key="1">
    <citation type="submission" date="2018-09" db="EMBL/GenBank/DDBJ databases">
        <title>Characterization of the phylogenetic diversity of five novel species belonging to the genus Bifidobacterium.</title>
        <authorList>
            <person name="Lugli G.A."/>
            <person name="Duranti S."/>
            <person name="Milani C."/>
        </authorList>
    </citation>
    <scope>NUCLEOTIDE SEQUENCE [LARGE SCALE GENOMIC DNA]</scope>
    <source>
        <strain evidence="1 2">2036B</strain>
    </source>
</reference>
<dbReference type="InterPro" id="IPR000944">
    <property type="entry name" value="Tscrpt_reg_Rrf2"/>
</dbReference>
<protein>
    <submittedName>
        <fullName evidence="1">Transcriptional regulator, Rrf2 family</fullName>
    </submittedName>
</protein>
<evidence type="ECO:0000313" key="1">
    <source>
        <dbReference type="EMBL" id="RSX55956.1"/>
    </source>
</evidence>
<name>A0A430FSV2_9BIFI</name>